<feature type="compositionally biased region" description="Low complexity" evidence="2">
    <location>
        <begin position="1"/>
        <end position="61"/>
    </location>
</feature>
<evidence type="ECO:0000313" key="5">
    <source>
        <dbReference type="Proteomes" id="UP000276741"/>
    </source>
</evidence>
<protein>
    <recommendedName>
        <fullName evidence="3">NADH:ubiquinone oxidoreductase 30kDa subunit domain-containing protein</fullName>
    </recommendedName>
</protein>
<proteinExistence type="inferred from homology"/>
<dbReference type="Proteomes" id="UP000276741">
    <property type="component" value="Chromosome"/>
</dbReference>
<evidence type="ECO:0000256" key="2">
    <source>
        <dbReference type="SAM" id="MobiDB-lite"/>
    </source>
</evidence>
<dbReference type="SUPFAM" id="SSF81995">
    <property type="entry name" value="beta-sandwich domain of Sec23/24"/>
    <property type="match status" value="1"/>
</dbReference>
<sequence>MTQPNQPTTQPNQPTTQPNQPTTQPNQPTTQPNQPTTQPNQPTTQPNQPTTQPNQPTTQPTKSRFGDKLLQELKNTFGIEGKAESDRRIMIEIPDPAQIRKVAEFLREKGIDHVKSITGIDYPDQKKFSIVYHVSSYGDFELAKLILSLRTYVPYERPEIETLYEIWPSVWTFERETYEMLGITFKGHPDLRRMFLPEDFEGVYPLRKSFKVKQEALFIDKQA</sequence>
<organism evidence="4 5">
    <name type="scientific">Sulfodiicoccus acidiphilus</name>
    <dbReference type="NCBI Taxonomy" id="1670455"/>
    <lineage>
        <taxon>Archaea</taxon>
        <taxon>Thermoproteota</taxon>
        <taxon>Thermoprotei</taxon>
        <taxon>Sulfolobales</taxon>
        <taxon>Sulfolobaceae</taxon>
        <taxon>Sulfodiicoccus</taxon>
    </lineage>
</organism>
<dbReference type="EMBL" id="AP018553">
    <property type="protein sequence ID" value="BBD71817.1"/>
    <property type="molecule type" value="Genomic_DNA"/>
</dbReference>
<reference evidence="5" key="1">
    <citation type="submission" date="2018-04" db="EMBL/GenBank/DDBJ databases">
        <title>Complete genome sequence of Sulfodiicoccus acidiphilus strain HS-1.</title>
        <authorList>
            <person name="Sakai H.D."/>
            <person name="Kurosawa N."/>
        </authorList>
    </citation>
    <scope>NUCLEOTIDE SEQUENCE [LARGE SCALE GENOMIC DNA]</scope>
    <source>
        <strain evidence="5">HS-1</strain>
    </source>
</reference>
<evidence type="ECO:0000313" key="4">
    <source>
        <dbReference type="EMBL" id="BBD71817.1"/>
    </source>
</evidence>
<dbReference type="SUPFAM" id="SSF143243">
    <property type="entry name" value="Nqo5-like"/>
    <property type="match status" value="1"/>
</dbReference>
<accession>A0A348B0W5</accession>
<keyword evidence="5" id="KW-1185">Reference proteome</keyword>
<comment type="similarity">
    <text evidence="1">Belongs to the complex I 30 kDa subunit family.</text>
</comment>
<dbReference type="Pfam" id="PF00329">
    <property type="entry name" value="Complex1_30kDa"/>
    <property type="match status" value="1"/>
</dbReference>
<gene>
    <name evidence="4" type="ORF">HS1genome_0206</name>
</gene>
<dbReference type="InterPro" id="IPR001268">
    <property type="entry name" value="NADH_UbQ_OxRdtase_30kDa_su"/>
</dbReference>
<name>A0A348B0W5_9CREN</name>
<dbReference type="InterPro" id="IPR037232">
    <property type="entry name" value="NADH_quin_OxRdtase_su_C/D-like"/>
</dbReference>
<dbReference type="GO" id="GO:0008137">
    <property type="term" value="F:NADH dehydrogenase (ubiquinone) activity"/>
    <property type="evidence" value="ECO:0007669"/>
    <property type="project" value="InterPro"/>
</dbReference>
<feature type="domain" description="NADH:ubiquinone oxidoreductase 30kDa subunit" evidence="3">
    <location>
        <begin position="95"/>
        <end position="214"/>
    </location>
</feature>
<dbReference type="Gene3D" id="3.30.460.80">
    <property type="entry name" value="NADH:ubiquinone oxidoreductase, 30kDa subunit"/>
    <property type="match status" value="1"/>
</dbReference>
<evidence type="ECO:0000256" key="1">
    <source>
        <dbReference type="ARBA" id="ARBA00007569"/>
    </source>
</evidence>
<dbReference type="PANTHER" id="PTHR10884">
    <property type="entry name" value="NADH DEHYDROGENASE UBIQUINONE IRON-SULFUR PROTEIN 3"/>
    <property type="match status" value="1"/>
</dbReference>
<dbReference type="AlphaFoldDB" id="A0A348B0W5"/>
<dbReference type="KEGG" id="sacd:HS1genome_0206"/>
<evidence type="ECO:0000259" key="3">
    <source>
        <dbReference type="Pfam" id="PF00329"/>
    </source>
</evidence>
<dbReference type="NCBIfam" id="NF004734">
    <property type="entry name" value="PRK06074.2-1"/>
    <property type="match status" value="1"/>
</dbReference>
<dbReference type="PANTHER" id="PTHR10884:SF14">
    <property type="entry name" value="NADH DEHYDROGENASE [UBIQUINONE] IRON-SULFUR PROTEIN 3, MITOCHONDRIAL"/>
    <property type="match status" value="1"/>
</dbReference>
<feature type="region of interest" description="Disordered" evidence="2">
    <location>
        <begin position="1"/>
        <end position="66"/>
    </location>
</feature>